<accession>A0A0H5R0V5</accession>
<protein>
    <submittedName>
        <fullName evidence="1">Uncharacterized protein</fullName>
    </submittedName>
</protein>
<name>A0A0H5R0V5_9EUKA</name>
<reference evidence="1" key="1">
    <citation type="submission" date="2015-04" db="EMBL/GenBank/DDBJ databases">
        <title>The genome sequence of the plant pathogenic Rhizarian Plasmodiophora brassicae reveals insights in its biotrophic life cycle and the origin of chitin synthesis.</title>
        <authorList>
            <person name="Schwelm A."/>
            <person name="Fogelqvist J."/>
            <person name="Knaust A."/>
            <person name="Julke S."/>
            <person name="Lilja T."/>
            <person name="Dhandapani V."/>
            <person name="Bonilla-Rosso G."/>
            <person name="Karlsson M."/>
            <person name="Shevchenko A."/>
            <person name="Choi S.R."/>
            <person name="Kim H.G."/>
            <person name="Park J.Y."/>
            <person name="Lim Y.P."/>
            <person name="Ludwig-Muller J."/>
            <person name="Dixelius C."/>
        </authorList>
    </citation>
    <scope>NUCLEOTIDE SEQUENCE</scope>
    <source>
        <tissue evidence="1">Potato root galls</tissue>
    </source>
</reference>
<organism evidence="1">
    <name type="scientific">Spongospora subterranea</name>
    <dbReference type="NCBI Taxonomy" id="70186"/>
    <lineage>
        <taxon>Eukaryota</taxon>
        <taxon>Sar</taxon>
        <taxon>Rhizaria</taxon>
        <taxon>Endomyxa</taxon>
        <taxon>Phytomyxea</taxon>
        <taxon>Plasmodiophorida</taxon>
        <taxon>Plasmodiophoridae</taxon>
        <taxon>Spongospora</taxon>
    </lineage>
</organism>
<dbReference type="AlphaFoldDB" id="A0A0H5R0V5"/>
<feature type="non-terminal residue" evidence="1">
    <location>
        <position position="1"/>
    </location>
</feature>
<dbReference type="EMBL" id="HACM01000982">
    <property type="protein sequence ID" value="CRZ01424.1"/>
    <property type="molecule type" value="Transcribed_RNA"/>
</dbReference>
<sequence length="297" mass="33111">GPGWRVTESRGRRDLAMVINLSYPDNHRLQHIYNICTTRWPNIIRHCRHDDIAQKTLFCLSHAGICSPNDLSLLTGEGESSEAISLFDRQLQFHVDHNNAFDISTHLSFIADVATPEAYRKVLTGKRIVFPCDIIVDPVNSSTAPEDSLEYLSTQLSELLDKVGPENIGIPDIVPSHDNIDRLMEVLELFNGQYDESLCPLIDSSNAHLNPDDPQSIGNIGSVVENIDGHLSDFQEIMGSLQQLRQGLTDLAKFGQGGQNDGDDTVVNPATIERLRCELDILSKASQHARRRQHGDR</sequence>
<proteinExistence type="predicted"/>
<evidence type="ECO:0000313" key="1">
    <source>
        <dbReference type="EMBL" id="CRZ01424.1"/>
    </source>
</evidence>